<dbReference type="PRINTS" id="PR00038">
    <property type="entry name" value="HTHLUXR"/>
</dbReference>
<dbReference type="Proteomes" id="UP001271723">
    <property type="component" value="Unassembled WGS sequence"/>
</dbReference>
<protein>
    <submittedName>
        <fullName evidence="3">LuxR C-terminal-related transcriptional regulator</fullName>
    </submittedName>
</protein>
<dbReference type="CDD" id="cd06170">
    <property type="entry name" value="LuxR_C_like"/>
    <property type="match status" value="1"/>
</dbReference>
<dbReference type="PROSITE" id="PS50043">
    <property type="entry name" value="HTH_LUXR_2"/>
    <property type="match status" value="1"/>
</dbReference>
<dbReference type="EMBL" id="JARAVY010000008">
    <property type="protein sequence ID" value="MDX2911236.1"/>
    <property type="molecule type" value="Genomic_DNA"/>
</dbReference>
<dbReference type="InterPro" id="IPR016032">
    <property type="entry name" value="Sig_transdc_resp-reg_C-effctor"/>
</dbReference>
<feature type="domain" description="HTH luxR-type" evidence="2">
    <location>
        <begin position="142"/>
        <end position="207"/>
    </location>
</feature>
<evidence type="ECO:0000313" key="4">
    <source>
        <dbReference type="Proteomes" id="UP001271723"/>
    </source>
</evidence>
<name>A0ABU4L6W1_9ACTN</name>
<evidence type="ECO:0000259" key="2">
    <source>
        <dbReference type="PROSITE" id="PS50043"/>
    </source>
</evidence>
<reference evidence="3 4" key="1">
    <citation type="journal article" date="2023" name="Microb. Genom.">
        <title>Mesoterricola silvestris gen. nov., sp. nov., Mesoterricola sediminis sp. nov., Geothrix oryzae sp. nov., Geothrix edaphica sp. nov., Geothrix rubra sp. nov., and Geothrix limicola sp. nov., six novel members of Acidobacteriota isolated from soils.</title>
        <authorList>
            <person name="Weisberg A.J."/>
            <person name="Pearce E."/>
            <person name="Kramer C.G."/>
            <person name="Chang J.H."/>
            <person name="Clarke C.R."/>
        </authorList>
    </citation>
    <scope>NUCLEOTIDE SEQUENCE [LARGE SCALE GENOMIC DNA]</scope>
    <source>
        <strain evidence="3 4">NRRL_B-2795</strain>
    </source>
</reference>
<dbReference type="SUPFAM" id="SSF46894">
    <property type="entry name" value="C-terminal effector domain of the bipartite response regulators"/>
    <property type="match status" value="1"/>
</dbReference>
<comment type="caution">
    <text evidence="3">The sequence shown here is derived from an EMBL/GenBank/DDBJ whole genome shotgun (WGS) entry which is preliminary data.</text>
</comment>
<keyword evidence="4" id="KW-1185">Reference proteome</keyword>
<evidence type="ECO:0000256" key="1">
    <source>
        <dbReference type="ARBA" id="ARBA00023125"/>
    </source>
</evidence>
<dbReference type="InterPro" id="IPR039420">
    <property type="entry name" value="WalR-like"/>
</dbReference>
<dbReference type="Gene3D" id="3.40.50.2300">
    <property type="match status" value="1"/>
</dbReference>
<evidence type="ECO:0000313" key="3">
    <source>
        <dbReference type="EMBL" id="MDX2911236.1"/>
    </source>
</evidence>
<dbReference type="PROSITE" id="PS00622">
    <property type="entry name" value="HTH_LUXR_1"/>
    <property type="match status" value="1"/>
</dbReference>
<keyword evidence="1" id="KW-0238">DNA-binding</keyword>
<proteinExistence type="predicted"/>
<dbReference type="Pfam" id="PF00196">
    <property type="entry name" value="GerE"/>
    <property type="match status" value="1"/>
</dbReference>
<accession>A0ABU4L6W1</accession>
<dbReference type="InterPro" id="IPR000792">
    <property type="entry name" value="Tscrpt_reg_LuxR_C"/>
</dbReference>
<gene>
    <name evidence="3" type="ORF">PV517_21360</name>
</gene>
<organism evidence="3 4">
    <name type="scientific">Streptomyces griseiscabiei</name>
    <dbReference type="NCBI Taxonomy" id="2993540"/>
    <lineage>
        <taxon>Bacteria</taxon>
        <taxon>Bacillati</taxon>
        <taxon>Actinomycetota</taxon>
        <taxon>Actinomycetes</taxon>
        <taxon>Kitasatosporales</taxon>
        <taxon>Streptomycetaceae</taxon>
        <taxon>Streptomyces</taxon>
    </lineage>
</organism>
<sequence>MACEESAWPHEDWPGPQDPFVGRTVPVPPPYRSLDPRHREAVDAVVLRCQDPVDAFRSLRSAVRDAVPPVVVVSPCRDPEAIVEVFRGGAGYLVDGDYDVRMLSRVVVGAVIGHTHLSPIACTAVRESCGQRAETPPDTAGRERLRAALAPRERQVLELLSTGLSAREIAVRLSLAERTVRNNLCSIYTKLDVRSSREAVLLWLGASPWRAGAELAGQRIR</sequence>
<dbReference type="SMART" id="SM00421">
    <property type="entry name" value="HTH_LUXR"/>
    <property type="match status" value="1"/>
</dbReference>
<dbReference type="PANTHER" id="PTHR43214">
    <property type="entry name" value="TWO-COMPONENT RESPONSE REGULATOR"/>
    <property type="match status" value="1"/>
</dbReference>